<comment type="similarity">
    <text evidence="2">Belongs to the EMC4 family.</text>
</comment>
<accession>A0A8J2WR43</accession>
<evidence type="ECO:0000313" key="9">
    <source>
        <dbReference type="Proteomes" id="UP000789595"/>
    </source>
</evidence>
<evidence type="ECO:0000256" key="1">
    <source>
        <dbReference type="ARBA" id="ARBA00004477"/>
    </source>
</evidence>
<proteinExistence type="inferred from homology"/>
<name>A0A8J2WR43_9STRA</name>
<keyword evidence="7" id="KW-0472">Membrane</keyword>
<evidence type="ECO:0000256" key="6">
    <source>
        <dbReference type="ARBA" id="ARBA00022989"/>
    </source>
</evidence>
<evidence type="ECO:0000313" key="8">
    <source>
        <dbReference type="EMBL" id="CAH0377291.1"/>
    </source>
</evidence>
<reference evidence="8" key="1">
    <citation type="submission" date="2021-11" db="EMBL/GenBank/DDBJ databases">
        <authorList>
            <consortium name="Genoscope - CEA"/>
            <person name="William W."/>
        </authorList>
    </citation>
    <scope>NUCLEOTIDE SEQUENCE</scope>
</reference>
<dbReference type="Proteomes" id="UP000789595">
    <property type="component" value="Unassembled WGS sequence"/>
</dbReference>
<keyword evidence="6" id="KW-1133">Transmembrane helix</keyword>
<keyword evidence="9" id="KW-1185">Reference proteome</keyword>
<dbReference type="PANTHER" id="PTHR19315">
    <property type="entry name" value="ER MEMBRANE PROTEIN COMPLEX SUBUNIT 4"/>
    <property type="match status" value="1"/>
</dbReference>
<dbReference type="EMBL" id="CAKKNE010000005">
    <property type="protein sequence ID" value="CAH0377291.1"/>
    <property type="molecule type" value="Genomic_DNA"/>
</dbReference>
<sequence>MPSDTPVRLRINLAAATVQGVPRPPGAEHPDAIIMSTTEAQLSQQKKHKADIMAKRAMETGLAPGKNIFMQGFMMYMSGSSINIWSMMVVGHAFYNPIKALLSIDEAFARYASADSEIDLTLPKLAFIGCNAAMLALALWKLNTMRLLPITAADWTSFLVDKVDVESSGVPLTL</sequence>
<evidence type="ECO:0000256" key="4">
    <source>
        <dbReference type="ARBA" id="ARBA00022692"/>
    </source>
</evidence>
<dbReference type="Pfam" id="PF06417">
    <property type="entry name" value="EMC4"/>
    <property type="match status" value="1"/>
</dbReference>
<evidence type="ECO:0000256" key="2">
    <source>
        <dbReference type="ARBA" id="ARBA00007715"/>
    </source>
</evidence>
<organism evidence="8 9">
    <name type="scientific">Pelagomonas calceolata</name>
    <dbReference type="NCBI Taxonomy" id="35677"/>
    <lineage>
        <taxon>Eukaryota</taxon>
        <taxon>Sar</taxon>
        <taxon>Stramenopiles</taxon>
        <taxon>Ochrophyta</taxon>
        <taxon>Pelagophyceae</taxon>
        <taxon>Pelagomonadales</taxon>
        <taxon>Pelagomonadaceae</taxon>
        <taxon>Pelagomonas</taxon>
    </lineage>
</organism>
<dbReference type="GO" id="GO:0005789">
    <property type="term" value="C:endoplasmic reticulum membrane"/>
    <property type="evidence" value="ECO:0007669"/>
    <property type="project" value="UniProtKB-SubCell"/>
</dbReference>
<comment type="caution">
    <text evidence="8">The sequence shown here is derived from an EMBL/GenBank/DDBJ whole genome shotgun (WGS) entry which is preliminary data.</text>
</comment>
<comment type="subcellular location">
    <subcellularLocation>
        <location evidence="1">Endoplasmic reticulum membrane</location>
        <topology evidence="1">Multi-pass membrane protein</topology>
    </subcellularLocation>
</comment>
<evidence type="ECO:0000256" key="7">
    <source>
        <dbReference type="ARBA" id="ARBA00023136"/>
    </source>
</evidence>
<keyword evidence="5" id="KW-0256">Endoplasmic reticulum</keyword>
<keyword evidence="4" id="KW-0812">Transmembrane</keyword>
<evidence type="ECO:0000256" key="5">
    <source>
        <dbReference type="ARBA" id="ARBA00022824"/>
    </source>
</evidence>
<protein>
    <recommendedName>
        <fullName evidence="3">ER membrane protein complex subunit 4</fullName>
    </recommendedName>
</protein>
<dbReference type="AlphaFoldDB" id="A0A8J2WR43"/>
<dbReference type="OrthoDB" id="369569at2759"/>
<dbReference type="InterPro" id="IPR009445">
    <property type="entry name" value="TMEM85/Emc4"/>
</dbReference>
<evidence type="ECO:0000256" key="3">
    <source>
        <dbReference type="ARBA" id="ARBA00020820"/>
    </source>
</evidence>
<gene>
    <name evidence="8" type="ORF">PECAL_5P18510</name>
</gene>